<dbReference type="EMBL" id="JAFIMR010000009">
    <property type="protein sequence ID" value="KAI1874443.1"/>
    <property type="molecule type" value="Genomic_DNA"/>
</dbReference>
<evidence type="ECO:0000313" key="2">
    <source>
        <dbReference type="EMBL" id="KAI1874443.1"/>
    </source>
</evidence>
<feature type="region of interest" description="Disordered" evidence="1">
    <location>
        <begin position="118"/>
        <end position="151"/>
    </location>
</feature>
<feature type="compositionally biased region" description="Basic residues" evidence="1">
    <location>
        <begin position="131"/>
        <end position="149"/>
    </location>
</feature>
<evidence type="ECO:0000256" key="1">
    <source>
        <dbReference type="SAM" id="MobiDB-lite"/>
    </source>
</evidence>
<name>A0A9P9WQ87_9PEZI</name>
<accession>A0A9P9WQ87</accession>
<gene>
    <name evidence="2" type="ORF">JX265_004651</name>
</gene>
<evidence type="ECO:0000313" key="3">
    <source>
        <dbReference type="Proteomes" id="UP000829685"/>
    </source>
</evidence>
<dbReference type="AlphaFoldDB" id="A0A9P9WQ87"/>
<comment type="caution">
    <text evidence="2">The sequence shown here is derived from an EMBL/GenBank/DDBJ whole genome shotgun (WGS) entry which is preliminary data.</text>
</comment>
<reference evidence="2" key="1">
    <citation type="submission" date="2021-03" db="EMBL/GenBank/DDBJ databases">
        <title>Revisited historic fungal species revealed as producer of novel bioactive compounds through whole genome sequencing and comparative genomics.</title>
        <authorList>
            <person name="Vignolle G.A."/>
            <person name="Hochenegger N."/>
            <person name="Mach R.L."/>
            <person name="Mach-Aigner A.R."/>
            <person name="Javad Rahimi M."/>
            <person name="Salim K.A."/>
            <person name="Chan C.M."/>
            <person name="Lim L.B.L."/>
            <person name="Cai F."/>
            <person name="Druzhinina I.S."/>
            <person name="U'Ren J.M."/>
            <person name="Derntl C."/>
        </authorList>
    </citation>
    <scope>NUCLEOTIDE SEQUENCE</scope>
    <source>
        <strain evidence="2">TUCIM 5799</strain>
    </source>
</reference>
<keyword evidence="3" id="KW-1185">Reference proteome</keyword>
<protein>
    <submittedName>
        <fullName evidence="2">Uncharacterized protein</fullName>
    </submittedName>
</protein>
<dbReference type="Proteomes" id="UP000829685">
    <property type="component" value="Unassembled WGS sequence"/>
</dbReference>
<organism evidence="2 3">
    <name type="scientific">Neoarthrinium moseri</name>
    <dbReference type="NCBI Taxonomy" id="1658444"/>
    <lineage>
        <taxon>Eukaryota</taxon>
        <taxon>Fungi</taxon>
        <taxon>Dikarya</taxon>
        <taxon>Ascomycota</taxon>
        <taxon>Pezizomycotina</taxon>
        <taxon>Sordariomycetes</taxon>
        <taxon>Xylariomycetidae</taxon>
        <taxon>Amphisphaeriales</taxon>
        <taxon>Apiosporaceae</taxon>
        <taxon>Neoarthrinium</taxon>
    </lineage>
</organism>
<proteinExistence type="predicted"/>
<feature type="region of interest" description="Disordered" evidence="1">
    <location>
        <begin position="25"/>
        <end position="44"/>
    </location>
</feature>
<sequence length="164" mass="17890">MPILALGYIGSLAIGSSPRAVGGIPDMRDRVPGGPTPTASSPRPFYLRQAQHRPKAGPRGGRRGHICVERSNDLSTSVKEGLSHRAYPEPALPALTMALVLPVSPIEVVEPVMETPPEIGDELTQKDLRPRPKTRPMARKGRKEARTRTRGLCDPSVWMREVGF</sequence>